<gene>
    <name evidence="1" type="ORF">KLA_14053</name>
</gene>
<evidence type="ECO:0000313" key="2">
    <source>
        <dbReference type="Proteomes" id="UP000019275"/>
    </source>
</evidence>
<name>A0ABP3B405_9FLAO</name>
<dbReference type="Proteomes" id="UP000019275">
    <property type="component" value="Unassembled WGS sequence"/>
</dbReference>
<dbReference type="RefSeq" id="WP_034646468.1">
    <property type="nucleotide sequence ID" value="NZ_ARZX01000021.1"/>
</dbReference>
<evidence type="ECO:0000313" key="1">
    <source>
        <dbReference type="EMBL" id="EWH12514.1"/>
    </source>
</evidence>
<dbReference type="EMBL" id="ARZX01000021">
    <property type="protein sequence ID" value="EWH12514.1"/>
    <property type="molecule type" value="Genomic_DNA"/>
</dbReference>
<keyword evidence="2" id="KW-1185">Reference proteome</keyword>
<sequence>MTKKKSNILKITIATIVLCLTALLGTYLYAKHTITQHLQYNLPPHIKVSYNSININILLGNITLNNIVFKELTKDSSKIKTLLKAQKIAVKNIGYTNLLIHKKLGANKLTIYNPKLTHNTQLNTAEKSNKTKKHGILAKPITIAEFKTTNGTVNFMTNKIDTTAAAKRIFISLKGVTINTNSTSNKLPITYKNSSISAQKLRANLGQFEELLVDELDVKNESFTVKNLLLNTKYTKKELSQKIKTERDYVKLKVPSIHINNCNYSFAGNKVLIGIANFTIHKPNLEVYRDKLIADDFSYKPMYSKMLRDLPFNLAITRLIINQGKIAYQEKLEQNITPEKLTFTNLNATISNLQNHKNIKTVVHTNSLLMGKTPLELNWSFNTLKKTDFFKAWGNFKNLDIPSINPFLNTNLRVKAEGDMQRMYFTVSGNKQTALGDLKINYNNFKFKVLKKDRLGVNKLLTKLGNLLIKKDSKQNPTNFRYGEIEVERNTTKSFFNYLWININNGLLDALTGKGTKKE</sequence>
<protein>
    <recommendedName>
        <fullName evidence="3">DUF748 domain-containing protein</fullName>
    </recommendedName>
</protein>
<reference evidence="1 2" key="1">
    <citation type="journal article" date="2014" name="Genome Announc.">
        <title>Draft Genome Sequence of the Carrageenan-Degrading Bacterium Cellulophaga sp. Strain KL-A, Isolated from Decaying Marine Algae.</title>
        <authorList>
            <person name="Shan D."/>
            <person name="Ying J."/>
            <person name="Li X."/>
            <person name="Gao Z."/>
            <person name="Wei G."/>
            <person name="Shao Z."/>
        </authorList>
    </citation>
    <scope>NUCLEOTIDE SEQUENCE [LARGE SCALE GENOMIC DNA]</scope>
    <source>
        <strain evidence="1 2">KL-A</strain>
    </source>
</reference>
<proteinExistence type="predicted"/>
<accession>A0ABP3B405</accession>
<evidence type="ECO:0008006" key="3">
    <source>
        <dbReference type="Google" id="ProtNLM"/>
    </source>
</evidence>
<comment type="caution">
    <text evidence="1">The sequence shown here is derived from an EMBL/GenBank/DDBJ whole genome shotgun (WGS) entry which is preliminary data.</text>
</comment>
<organism evidence="1 2">
    <name type="scientific">Cellulophaga geojensis KL-A</name>
    <dbReference type="NCBI Taxonomy" id="1328323"/>
    <lineage>
        <taxon>Bacteria</taxon>
        <taxon>Pseudomonadati</taxon>
        <taxon>Bacteroidota</taxon>
        <taxon>Flavobacteriia</taxon>
        <taxon>Flavobacteriales</taxon>
        <taxon>Flavobacteriaceae</taxon>
        <taxon>Cellulophaga</taxon>
    </lineage>
</organism>